<organism evidence="11 12">
    <name type="scientific">Penicillium egyptiacum</name>
    <dbReference type="NCBI Taxonomy" id="1303716"/>
    <lineage>
        <taxon>Eukaryota</taxon>
        <taxon>Fungi</taxon>
        <taxon>Dikarya</taxon>
        <taxon>Ascomycota</taxon>
        <taxon>Pezizomycotina</taxon>
        <taxon>Eurotiomycetes</taxon>
        <taxon>Eurotiomycetidae</taxon>
        <taxon>Eurotiales</taxon>
        <taxon>Aspergillaceae</taxon>
        <taxon>Penicillium</taxon>
    </lineage>
</organism>
<dbReference type="Proteomes" id="UP001154252">
    <property type="component" value="Unassembled WGS sequence"/>
</dbReference>
<dbReference type="GO" id="GO:0016712">
    <property type="term" value="F:oxidoreductase activity, acting on paired donors, with incorporation or reduction of molecular oxygen, reduced flavin or flavoprotein as one donor, and incorporation of one atom of oxygen"/>
    <property type="evidence" value="ECO:0007669"/>
    <property type="project" value="InterPro"/>
</dbReference>
<keyword evidence="10" id="KW-1133">Transmembrane helix</keyword>
<evidence type="ECO:0000313" key="12">
    <source>
        <dbReference type="Proteomes" id="UP001154252"/>
    </source>
</evidence>
<dbReference type="InterPro" id="IPR036396">
    <property type="entry name" value="Cyt_P450_sf"/>
</dbReference>
<dbReference type="AlphaFoldDB" id="A0A9W4KM66"/>
<dbReference type="PRINTS" id="PR01239">
    <property type="entry name" value="EP450IICYP52"/>
</dbReference>
<dbReference type="CDD" id="cd11063">
    <property type="entry name" value="CYP52"/>
    <property type="match status" value="1"/>
</dbReference>
<dbReference type="InterPro" id="IPR001128">
    <property type="entry name" value="Cyt_P450"/>
</dbReference>
<dbReference type="PRINTS" id="PR00385">
    <property type="entry name" value="P450"/>
</dbReference>
<keyword evidence="4 8" id="KW-0479">Metal-binding</keyword>
<dbReference type="PANTHER" id="PTHR24287:SF1">
    <property type="entry name" value="P450, PUTATIVE (EUROFUNG)-RELATED"/>
    <property type="match status" value="1"/>
</dbReference>
<dbReference type="Gene3D" id="1.10.630.10">
    <property type="entry name" value="Cytochrome P450"/>
    <property type="match status" value="1"/>
</dbReference>
<dbReference type="InterPro" id="IPR002974">
    <property type="entry name" value="Cyt_P450_E_CYP52_ascomycetes"/>
</dbReference>
<keyword evidence="7 9" id="KW-0503">Monooxygenase</keyword>
<dbReference type="Pfam" id="PF00067">
    <property type="entry name" value="p450"/>
    <property type="match status" value="1"/>
</dbReference>
<evidence type="ECO:0008006" key="13">
    <source>
        <dbReference type="Google" id="ProtNLM"/>
    </source>
</evidence>
<dbReference type="PRINTS" id="PR00464">
    <property type="entry name" value="EP450II"/>
</dbReference>
<comment type="similarity">
    <text evidence="2 9">Belongs to the cytochrome P450 family.</text>
</comment>
<sequence>MGYSLTSIVLGVVVFGLTRMIWVSISWHLRYRKFHKSDGCQRLRSASSKDPILGLDHFFRLGKAAHNSRYLEAFQQWFQAVGSTFGVNLMGDYVIFTNEPKNVQAVLVTKFKDFEIGQRRRDNSAELLGIGVFNADGQTWEHGRALVRPNFTRKQVADLGLFEKHVQRLFEALPNDGTAVDIQEWVFRFTLDTGTDVLFSESSDVLMPSATEVARKFAWAFDRGIDGIAQRIRLGWFARFYYDPQYTAACKFVHDYVDEIVAKAVDRAKEWDAEKKKKLVQPDDAEEERYTFLNALAREGVEPKQIRDQILNILVAARDTSACLMSAAVFELARRPEYQAQLRREIAEKLSGRQPTFEDLKDLTFLNQFVKETLRMYPPVPLNARVAKNDTVLPRGGGSDGMAPIFVPRGQLVVYQVYSMHRREDLWGADAHIFRPQRWETTRPTFEYLPFNAGPRICPGQQFALVETSYVLVRLLQEYSNIEARGNSAPWREHLTLTCSVGQGVWVSLVK</sequence>
<dbReference type="OrthoDB" id="1470350at2759"/>
<comment type="caution">
    <text evidence="11">The sequence shown here is derived from an EMBL/GenBank/DDBJ whole genome shotgun (WGS) entry which is preliminary data.</text>
</comment>
<dbReference type="PROSITE" id="PS00086">
    <property type="entry name" value="CYTOCHROME_P450"/>
    <property type="match status" value="1"/>
</dbReference>
<evidence type="ECO:0000256" key="4">
    <source>
        <dbReference type="ARBA" id="ARBA00022723"/>
    </source>
</evidence>
<dbReference type="EMBL" id="CAJVRC010000894">
    <property type="protein sequence ID" value="CAG8908535.1"/>
    <property type="molecule type" value="Genomic_DNA"/>
</dbReference>
<keyword evidence="6 8" id="KW-0408">Iron</keyword>
<accession>A0A9W4KM66</accession>
<evidence type="ECO:0000256" key="2">
    <source>
        <dbReference type="ARBA" id="ARBA00010617"/>
    </source>
</evidence>
<reference evidence="11" key="1">
    <citation type="submission" date="2021-07" db="EMBL/GenBank/DDBJ databases">
        <authorList>
            <person name="Branca A.L. A."/>
        </authorList>
    </citation>
    <scope>NUCLEOTIDE SEQUENCE</scope>
</reference>
<evidence type="ECO:0000256" key="8">
    <source>
        <dbReference type="PIRSR" id="PIRSR602402-1"/>
    </source>
</evidence>
<dbReference type="GO" id="GO:0005506">
    <property type="term" value="F:iron ion binding"/>
    <property type="evidence" value="ECO:0007669"/>
    <property type="project" value="InterPro"/>
</dbReference>
<evidence type="ECO:0000256" key="9">
    <source>
        <dbReference type="RuleBase" id="RU000461"/>
    </source>
</evidence>
<evidence type="ECO:0000313" key="11">
    <source>
        <dbReference type="EMBL" id="CAG8908535.1"/>
    </source>
</evidence>
<evidence type="ECO:0000256" key="6">
    <source>
        <dbReference type="ARBA" id="ARBA00023004"/>
    </source>
</evidence>
<evidence type="ECO:0000256" key="7">
    <source>
        <dbReference type="ARBA" id="ARBA00023033"/>
    </source>
</evidence>
<dbReference type="SUPFAM" id="SSF48264">
    <property type="entry name" value="Cytochrome P450"/>
    <property type="match status" value="1"/>
</dbReference>
<keyword evidence="10" id="KW-0472">Membrane</keyword>
<dbReference type="InterPro" id="IPR017972">
    <property type="entry name" value="Cyt_P450_CS"/>
</dbReference>
<name>A0A9W4KM66_9EURO</name>
<evidence type="ECO:0000256" key="5">
    <source>
        <dbReference type="ARBA" id="ARBA00023002"/>
    </source>
</evidence>
<dbReference type="GO" id="GO:0043386">
    <property type="term" value="P:mycotoxin biosynthetic process"/>
    <property type="evidence" value="ECO:0007669"/>
    <property type="project" value="UniProtKB-ARBA"/>
</dbReference>
<keyword evidence="5 9" id="KW-0560">Oxidoreductase</keyword>
<feature type="binding site" description="axial binding residue" evidence="8">
    <location>
        <position position="458"/>
    </location>
    <ligand>
        <name>heme</name>
        <dbReference type="ChEBI" id="CHEBI:30413"/>
    </ligand>
    <ligandPart>
        <name>Fe</name>
        <dbReference type="ChEBI" id="CHEBI:18248"/>
    </ligandPart>
</feature>
<evidence type="ECO:0000256" key="3">
    <source>
        <dbReference type="ARBA" id="ARBA00022617"/>
    </source>
</evidence>
<dbReference type="GO" id="GO:0020037">
    <property type="term" value="F:heme binding"/>
    <property type="evidence" value="ECO:0007669"/>
    <property type="project" value="InterPro"/>
</dbReference>
<keyword evidence="12" id="KW-1185">Reference proteome</keyword>
<gene>
    <name evidence="11" type="ORF">PEGY_LOCUS9306</name>
</gene>
<dbReference type="InterPro" id="IPR047146">
    <property type="entry name" value="Cyt_P450_E_CYP52_fungi"/>
</dbReference>
<proteinExistence type="inferred from homology"/>
<dbReference type="InterPro" id="IPR002402">
    <property type="entry name" value="Cyt_P450_E_grp-II"/>
</dbReference>
<feature type="transmembrane region" description="Helical" evidence="10">
    <location>
        <begin position="6"/>
        <end position="27"/>
    </location>
</feature>
<keyword evidence="10" id="KW-0812">Transmembrane</keyword>
<protein>
    <recommendedName>
        <fullName evidence="13">Cytochrome P450</fullName>
    </recommendedName>
</protein>
<evidence type="ECO:0000256" key="10">
    <source>
        <dbReference type="SAM" id="Phobius"/>
    </source>
</evidence>
<evidence type="ECO:0000256" key="1">
    <source>
        <dbReference type="ARBA" id="ARBA00001971"/>
    </source>
</evidence>
<dbReference type="PANTHER" id="PTHR24287">
    <property type="entry name" value="P450, PUTATIVE (EUROFUNG)-RELATED"/>
    <property type="match status" value="1"/>
</dbReference>
<comment type="cofactor">
    <cofactor evidence="1 8">
        <name>heme</name>
        <dbReference type="ChEBI" id="CHEBI:30413"/>
    </cofactor>
</comment>
<keyword evidence="3 8" id="KW-0349">Heme</keyword>